<accession>A0A1G6VY55</accession>
<feature type="transmembrane region" description="Helical" evidence="2">
    <location>
        <begin position="375"/>
        <end position="396"/>
    </location>
</feature>
<dbReference type="Gene3D" id="1.10.510.10">
    <property type="entry name" value="Transferase(Phosphotransferase) domain 1"/>
    <property type="match status" value="1"/>
</dbReference>
<keyword evidence="2" id="KW-0812">Transmembrane</keyword>
<keyword evidence="2" id="KW-1133">Transmembrane helix</keyword>
<dbReference type="OrthoDB" id="9762169at2"/>
<evidence type="ECO:0000259" key="3">
    <source>
        <dbReference type="PROSITE" id="PS50011"/>
    </source>
</evidence>
<dbReference type="Gene3D" id="3.30.200.20">
    <property type="entry name" value="Phosphorylase Kinase, domain 1"/>
    <property type="match status" value="1"/>
</dbReference>
<dbReference type="SMART" id="SM00220">
    <property type="entry name" value="S_TKc"/>
    <property type="match status" value="1"/>
</dbReference>
<evidence type="ECO:0000256" key="1">
    <source>
        <dbReference type="SAM" id="MobiDB-lite"/>
    </source>
</evidence>
<evidence type="ECO:0000256" key="2">
    <source>
        <dbReference type="SAM" id="Phobius"/>
    </source>
</evidence>
<dbReference type="PROSITE" id="PS50011">
    <property type="entry name" value="PROTEIN_KINASE_DOM"/>
    <property type="match status" value="1"/>
</dbReference>
<feature type="region of interest" description="Disordered" evidence="1">
    <location>
        <begin position="266"/>
        <end position="369"/>
    </location>
</feature>
<keyword evidence="4" id="KW-0418">Kinase</keyword>
<dbReference type="EMBL" id="LT629688">
    <property type="protein sequence ID" value="SDD58562.1"/>
    <property type="molecule type" value="Genomic_DNA"/>
</dbReference>
<evidence type="ECO:0000313" key="4">
    <source>
        <dbReference type="EMBL" id="SDD58562.1"/>
    </source>
</evidence>
<feature type="region of interest" description="Disordered" evidence="1">
    <location>
        <begin position="407"/>
        <end position="453"/>
    </location>
</feature>
<evidence type="ECO:0000313" key="5">
    <source>
        <dbReference type="Proteomes" id="UP000198546"/>
    </source>
</evidence>
<dbReference type="InterPro" id="IPR000719">
    <property type="entry name" value="Prot_kinase_dom"/>
</dbReference>
<dbReference type="GO" id="GO:0004674">
    <property type="term" value="F:protein serine/threonine kinase activity"/>
    <property type="evidence" value="ECO:0007669"/>
    <property type="project" value="UniProtKB-KW"/>
</dbReference>
<keyword evidence="4" id="KW-0808">Transferase</keyword>
<gene>
    <name evidence="4" type="ORF">SAMN04489747_1290</name>
</gene>
<feature type="compositionally biased region" description="Low complexity" evidence="1">
    <location>
        <begin position="410"/>
        <end position="433"/>
    </location>
</feature>
<organism evidence="4 5">
    <name type="scientific">Auraticoccus monumenti</name>
    <dbReference type="NCBI Taxonomy" id="675864"/>
    <lineage>
        <taxon>Bacteria</taxon>
        <taxon>Bacillati</taxon>
        <taxon>Actinomycetota</taxon>
        <taxon>Actinomycetes</taxon>
        <taxon>Propionibacteriales</taxon>
        <taxon>Propionibacteriaceae</taxon>
        <taxon>Auraticoccus</taxon>
    </lineage>
</organism>
<keyword evidence="2" id="KW-0472">Membrane</keyword>
<feature type="compositionally biased region" description="Low complexity" evidence="1">
    <location>
        <begin position="305"/>
        <end position="333"/>
    </location>
</feature>
<dbReference type="SUPFAM" id="SSF56112">
    <property type="entry name" value="Protein kinase-like (PK-like)"/>
    <property type="match status" value="1"/>
</dbReference>
<protein>
    <submittedName>
        <fullName evidence="4">Serine/threonine protein kinase</fullName>
    </submittedName>
</protein>
<dbReference type="RefSeq" id="WP_090591699.1">
    <property type="nucleotide sequence ID" value="NZ_LT629688.1"/>
</dbReference>
<reference evidence="4 5" key="1">
    <citation type="submission" date="2016-10" db="EMBL/GenBank/DDBJ databases">
        <authorList>
            <person name="de Groot N.N."/>
        </authorList>
    </citation>
    <scope>NUCLEOTIDE SEQUENCE [LARGE SCALE GENOMIC DNA]</scope>
    <source>
        <strain evidence="4 5">MON 2.2</strain>
    </source>
</reference>
<keyword evidence="4" id="KW-0723">Serine/threonine-protein kinase</keyword>
<sequence>MQGATPADRVGSRLGRHRLTDLLHSTSARAVYRAEEEDTGRLVLLMVLDDQVAAHPLVQERFELRMRQAADVLERHLVPLRSWGVVDGLLCAELGVLAGTGLRTLLEHEPLTPARAVAVLGDLAEAVDAAHSRGLAHLGLSPTVVVVGGDRTARLTDLGLSALLAEVGVLPDPADRSYRSPDQPPQVDPASSAAAALDVWALAALLHDCLTGIGPAAGPVRVPPRLATLVHRGVRGHRWTAATELARAAAAALADGDPAVVLRPRAVPLPEDVPPGPGRSWDDGGDLDATAYRSALPPTPPPAPGARRPARAAAWSAPVPGAVPGSPASGPSGPERPGPGPAPVTSAASAGGDLTPRRRGGAVAAGRARPSRVPLVALVLVALALLTTLAVGWLLVHPLSGAAPVPSGVPTASAPTPGSGPGTAASPAGDPGTEGPGAPPPLPAGATVCEPGGGPVGGLSGSAAGSSRTSCGFAEATRAGLGAEQDPFAVEEIEVTSPVTGEDYRLSCSAEDALITCTGGEAAVVLVW</sequence>
<proteinExistence type="predicted"/>
<dbReference type="InterPro" id="IPR011009">
    <property type="entry name" value="Kinase-like_dom_sf"/>
</dbReference>
<dbReference type="Proteomes" id="UP000198546">
    <property type="component" value="Chromosome i"/>
</dbReference>
<dbReference type="AlphaFoldDB" id="A0A1G6VY55"/>
<name>A0A1G6VY55_9ACTN</name>
<feature type="domain" description="Protein kinase" evidence="3">
    <location>
        <begin position="17"/>
        <end position="376"/>
    </location>
</feature>
<dbReference type="STRING" id="675864.SAMN04489747_1290"/>
<keyword evidence="5" id="KW-1185">Reference proteome</keyword>
<dbReference type="GO" id="GO:0005524">
    <property type="term" value="F:ATP binding"/>
    <property type="evidence" value="ECO:0007669"/>
    <property type="project" value="InterPro"/>
</dbReference>